<feature type="compositionally biased region" description="Polar residues" evidence="9">
    <location>
        <begin position="391"/>
        <end position="403"/>
    </location>
</feature>
<keyword evidence="12" id="KW-1185">Reference proteome</keyword>
<evidence type="ECO:0000256" key="5">
    <source>
        <dbReference type="ARBA" id="ARBA00022989"/>
    </source>
</evidence>
<keyword evidence="5 8" id="KW-1133">Transmembrane helix</keyword>
<sequence>MAGASGGRSLEETPTWAVAVVCFFLVLISIIIEYIIHLIGKWLKKKRKRALYEALEKIKSELMLLGFISLLLTVGQDQISRVCVSQKIGATWHPCSKEQEAAQTDSETNSRRLLSVSDSGKGFRRILAGAASSTDKCAARGMVPFVSKDGIHQLHIFIFVLAVFHVLYCVLTLALGRAKMRSWKHWETETRTAEYQFSHDPERFRFARDTSFGRRHLSFWTKTPALMWIVCFFRQFVRSVPKVDYLTLRHGFIVVIITKMALRIQERGEVVKGTPVVQPGDDLFWFNRPRLVLFLINFVLFQNAFQLAFFAWASFEFGLKSCFHSKTEDIVIRISMGVLIQILCSYVTLPLYALVTQMGSTMKPTIFNERVALALRNWHHSAKKHLKENKGSVSVTPMSSRPATPSHHMSPVHLLRNYRSEMESVQASPRKSNFDIEHWETESPSPSHRHWPVGDGSSSYHHHQTDQSYIKDDKDVNEVNLGQLAPIPQPARAQHEIDIGLKDFSFDKRTRA</sequence>
<feature type="transmembrane region" description="Helical" evidence="10">
    <location>
        <begin position="330"/>
        <end position="355"/>
    </location>
</feature>
<evidence type="ECO:0000256" key="1">
    <source>
        <dbReference type="ARBA" id="ARBA00004141"/>
    </source>
</evidence>
<comment type="function">
    <text evidence="8">May be involved in modulation of pathogen defense and leaf cell death.</text>
</comment>
<dbReference type="GO" id="GO:0006952">
    <property type="term" value="P:defense response"/>
    <property type="evidence" value="ECO:0007669"/>
    <property type="project" value="UniProtKB-KW"/>
</dbReference>
<comment type="subcellular location">
    <subcellularLocation>
        <location evidence="1 8">Membrane</location>
        <topology evidence="1 8">Multi-pass membrane protein</topology>
    </subcellularLocation>
</comment>
<evidence type="ECO:0000313" key="12">
    <source>
        <dbReference type="Proteomes" id="UP000237347"/>
    </source>
</evidence>
<comment type="domain">
    <text evidence="8">The C-terminus contains a calmodulin-binding domain, which binds calmodulin in a calcium-dependent fashion.</text>
</comment>
<evidence type="ECO:0000256" key="4">
    <source>
        <dbReference type="ARBA" id="ARBA00022821"/>
    </source>
</evidence>
<dbReference type="GO" id="GO:0005516">
    <property type="term" value="F:calmodulin binding"/>
    <property type="evidence" value="ECO:0007669"/>
    <property type="project" value="UniProtKB-KW"/>
</dbReference>
<keyword evidence="4 8" id="KW-0611">Plant defense</keyword>
<evidence type="ECO:0000256" key="8">
    <source>
        <dbReference type="RuleBase" id="RU280816"/>
    </source>
</evidence>
<feature type="transmembrane region" description="Helical" evidence="10">
    <location>
        <begin position="154"/>
        <end position="175"/>
    </location>
</feature>
<dbReference type="AlphaFoldDB" id="A0AAW0KBG0"/>
<feature type="transmembrane region" description="Helical" evidence="10">
    <location>
        <begin position="291"/>
        <end position="315"/>
    </location>
</feature>
<accession>A0AAW0KBG0</accession>
<gene>
    <name evidence="11" type="primary">MLO6_4</name>
    <name evidence="8" type="synonym">MLO</name>
    <name evidence="11" type="ORF">CFP56_022196</name>
</gene>
<organism evidence="11 12">
    <name type="scientific">Quercus suber</name>
    <name type="common">Cork oak</name>
    <dbReference type="NCBI Taxonomy" id="58331"/>
    <lineage>
        <taxon>Eukaryota</taxon>
        <taxon>Viridiplantae</taxon>
        <taxon>Streptophyta</taxon>
        <taxon>Embryophyta</taxon>
        <taxon>Tracheophyta</taxon>
        <taxon>Spermatophyta</taxon>
        <taxon>Magnoliopsida</taxon>
        <taxon>eudicotyledons</taxon>
        <taxon>Gunneridae</taxon>
        <taxon>Pentapetalae</taxon>
        <taxon>rosids</taxon>
        <taxon>fabids</taxon>
        <taxon>Fagales</taxon>
        <taxon>Fagaceae</taxon>
        <taxon>Quercus</taxon>
    </lineage>
</organism>
<evidence type="ECO:0000256" key="2">
    <source>
        <dbReference type="ARBA" id="ARBA00006574"/>
    </source>
</evidence>
<keyword evidence="8" id="KW-0112">Calmodulin-binding</keyword>
<reference evidence="11 12" key="1">
    <citation type="journal article" date="2018" name="Sci. Data">
        <title>The draft genome sequence of cork oak.</title>
        <authorList>
            <person name="Ramos A.M."/>
            <person name="Usie A."/>
            <person name="Barbosa P."/>
            <person name="Barros P.M."/>
            <person name="Capote T."/>
            <person name="Chaves I."/>
            <person name="Simoes F."/>
            <person name="Abreu I."/>
            <person name="Carrasquinho I."/>
            <person name="Faro C."/>
            <person name="Guimaraes J.B."/>
            <person name="Mendonca D."/>
            <person name="Nobrega F."/>
            <person name="Rodrigues L."/>
            <person name="Saibo N.J.M."/>
            <person name="Varela M.C."/>
            <person name="Egas C."/>
            <person name="Matos J."/>
            <person name="Miguel C.M."/>
            <person name="Oliveira M.M."/>
            <person name="Ricardo C.P."/>
            <person name="Goncalves S."/>
        </authorList>
    </citation>
    <scope>NUCLEOTIDE SEQUENCE [LARGE SCALE GENOMIC DNA]</scope>
    <source>
        <strain evidence="12">cv. HL8</strain>
    </source>
</reference>
<dbReference type="Proteomes" id="UP000237347">
    <property type="component" value="Unassembled WGS sequence"/>
</dbReference>
<comment type="similarity">
    <text evidence="2 8">Belongs to the MLO family.</text>
</comment>
<name>A0AAW0KBG0_QUESU</name>
<feature type="transmembrane region" description="Helical" evidence="10">
    <location>
        <begin position="61"/>
        <end position="79"/>
    </location>
</feature>
<feature type="transmembrane region" description="Helical" evidence="10">
    <location>
        <begin position="16"/>
        <end position="40"/>
    </location>
</feature>
<comment type="caution">
    <text evidence="11">The sequence shown here is derived from an EMBL/GenBank/DDBJ whole genome shotgun (WGS) entry which is preliminary data.</text>
</comment>
<evidence type="ECO:0000256" key="10">
    <source>
        <dbReference type="SAM" id="Phobius"/>
    </source>
</evidence>
<evidence type="ECO:0000313" key="11">
    <source>
        <dbReference type="EMBL" id="KAK7836735.1"/>
    </source>
</evidence>
<keyword evidence="6 8" id="KW-0472">Membrane</keyword>
<evidence type="ECO:0000256" key="9">
    <source>
        <dbReference type="SAM" id="MobiDB-lite"/>
    </source>
</evidence>
<dbReference type="EMBL" id="PKMF04000345">
    <property type="protein sequence ID" value="KAK7836735.1"/>
    <property type="molecule type" value="Genomic_DNA"/>
</dbReference>
<dbReference type="PANTHER" id="PTHR31942:SF34">
    <property type="entry name" value="MLO-LIKE PROTEIN"/>
    <property type="match status" value="1"/>
</dbReference>
<feature type="region of interest" description="Disordered" evidence="9">
    <location>
        <begin position="439"/>
        <end position="465"/>
    </location>
</feature>
<keyword evidence="7 8" id="KW-0568">Pathogenesis-related protein</keyword>
<keyword evidence="3 8" id="KW-0812">Transmembrane</keyword>
<protein>
    <recommendedName>
        <fullName evidence="8">MLO-like protein</fullName>
    </recommendedName>
</protein>
<proteinExistence type="inferred from homology"/>
<dbReference type="Pfam" id="PF03094">
    <property type="entry name" value="Mlo"/>
    <property type="match status" value="2"/>
</dbReference>
<evidence type="ECO:0000256" key="3">
    <source>
        <dbReference type="ARBA" id="ARBA00022692"/>
    </source>
</evidence>
<evidence type="ECO:0000256" key="6">
    <source>
        <dbReference type="ARBA" id="ARBA00023136"/>
    </source>
</evidence>
<dbReference type="PANTHER" id="PTHR31942">
    <property type="entry name" value="MLO-LIKE PROTEIN 1"/>
    <property type="match status" value="1"/>
</dbReference>
<evidence type="ECO:0000256" key="7">
    <source>
        <dbReference type="ARBA" id="ARBA00023265"/>
    </source>
</evidence>
<dbReference type="InterPro" id="IPR004326">
    <property type="entry name" value="Mlo"/>
</dbReference>
<dbReference type="GO" id="GO:0016020">
    <property type="term" value="C:membrane"/>
    <property type="evidence" value="ECO:0007669"/>
    <property type="project" value="UniProtKB-SubCell"/>
</dbReference>
<feature type="region of interest" description="Disordered" evidence="9">
    <location>
        <begin position="385"/>
        <end position="411"/>
    </location>
</feature>